<sequence length="329" mass="37491">MEVLEPDFEAHNNLASNEKDSECNTNSGAECFDKEDEDFLVNVVEVEEGKWKTCFHVDNIFYKCIRKTIERIKSETETDVSVPGRKQKGDIVIIGADKFNVVRARKRIKLIQKTEGPLTHFLSIPINNETFQQNFLIFKDKVLESCHETGINESLFQSEHRLHLTLGVLILCDDIDKSEACRILEECKVNIVNPLLSEKSLLLEMSGIGHMKTNPAKVTVVYGKVLLPENPEILQQLVDSIVKYFMDKGIMRKQRNRVNVKLHVTLMNASFIRGKRIRTFDATEIIKNFGDFYFGKAFIERIDLSLMPSMTPSTGKCSYYEAASSISLA</sequence>
<dbReference type="PANTHER" id="PTHR13360">
    <property type="entry name" value="ACTIVATING SIGNAL COINTEGRATOR 1 COMPLEX SUBUNIT 1"/>
    <property type="match status" value="1"/>
</dbReference>
<name>A0AAW1D662_9HEMI</name>
<comment type="caution">
    <text evidence="2">The sequence shown here is derived from an EMBL/GenBank/DDBJ whole genome shotgun (WGS) entry which is preliminary data.</text>
</comment>
<accession>A0AAW1D662</accession>
<proteinExistence type="predicted"/>
<protein>
    <recommendedName>
        <fullName evidence="1">A-kinase anchor protein 7-like phosphoesterase domain-containing protein</fullName>
    </recommendedName>
</protein>
<evidence type="ECO:0000313" key="2">
    <source>
        <dbReference type="EMBL" id="KAK9505270.1"/>
    </source>
</evidence>
<dbReference type="GO" id="GO:0005634">
    <property type="term" value="C:nucleus"/>
    <property type="evidence" value="ECO:0007669"/>
    <property type="project" value="TreeGrafter"/>
</dbReference>
<dbReference type="GO" id="GO:0003723">
    <property type="term" value="F:RNA binding"/>
    <property type="evidence" value="ECO:0007669"/>
    <property type="project" value="InterPro"/>
</dbReference>
<dbReference type="Proteomes" id="UP001461498">
    <property type="component" value="Unassembled WGS sequence"/>
</dbReference>
<dbReference type="SUPFAM" id="SSF54791">
    <property type="entry name" value="Eukaryotic type KH-domain (KH-domain type I)"/>
    <property type="match status" value="1"/>
</dbReference>
<dbReference type="InterPro" id="IPR009210">
    <property type="entry name" value="ASCC1"/>
</dbReference>
<dbReference type="PANTHER" id="PTHR13360:SF1">
    <property type="entry name" value="ACTIVATING SIGNAL COINTEGRATOR 1 COMPLEX SUBUNIT 1"/>
    <property type="match status" value="1"/>
</dbReference>
<evidence type="ECO:0000259" key="1">
    <source>
        <dbReference type="Pfam" id="PF10469"/>
    </source>
</evidence>
<dbReference type="InterPro" id="IPR036612">
    <property type="entry name" value="KH_dom_type_1_sf"/>
</dbReference>
<dbReference type="GO" id="GO:0006355">
    <property type="term" value="P:regulation of DNA-templated transcription"/>
    <property type="evidence" value="ECO:0007669"/>
    <property type="project" value="TreeGrafter"/>
</dbReference>
<organism evidence="2 3">
    <name type="scientific">Rhynocoris fuscipes</name>
    <dbReference type="NCBI Taxonomy" id="488301"/>
    <lineage>
        <taxon>Eukaryota</taxon>
        <taxon>Metazoa</taxon>
        <taxon>Ecdysozoa</taxon>
        <taxon>Arthropoda</taxon>
        <taxon>Hexapoda</taxon>
        <taxon>Insecta</taxon>
        <taxon>Pterygota</taxon>
        <taxon>Neoptera</taxon>
        <taxon>Paraneoptera</taxon>
        <taxon>Hemiptera</taxon>
        <taxon>Heteroptera</taxon>
        <taxon>Panheteroptera</taxon>
        <taxon>Cimicomorpha</taxon>
        <taxon>Reduviidae</taxon>
        <taxon>Harpactorinae</taxon>
        <taxon>Harpactorini</taxon>
        <taxon>Rhynocoris</taxon>
    </lineage>
</organism>
<dbReference type="Pfam" id="PF10469">
    <property type="entry name" value="AKAP7_NLS"/>
    <property type="match status" value="1"/>
</dbReference>
<reference evidence="2 3" key="1">
    <citation type="submission" date="2022-12" db="EMBL/GenBank/DDBJ databases">
        <title>Chromosome-level genome assembly of true bugs.</title>
        <authorList>
            <person name="Ma L."/>
            <person name="Li H."/>
        </authorList>
    </citation>
    <scope>NUCLEOTIDE SEQUENCE [LARGE SCALE GENOMIC DNA]</scope>
    <source>
        <strain evidence="2">Lab_2022b</strain>
    </source>
</reference>
<dbReference type="InterPro" id="IPR019510">
    <property type="entry name" value="AKAP7-like_phosphoesterase"/>
</dbReference>
<dbReference type="AlphaFoldDB" id="A0AAW1D662"/>
<feature type="domain" description="A-kinase anchor protein 7-like phosphoesterase" evidence="1">
    <location>
        <begin position="119"/>
        <end position="328"/>
    </location>
</feature>
<evidence type="ECO:0000313" key="3">
    <source>
        <dbReference type="Proteomes" id="UP001461498"/>
    </source>
</evidence>
<dbReference type="Gene3D" id="3.90.1140.10">
    <property type="entry name" value="Cyclic phosphodiesterase"/>
    <property type="match status" value="1"/>
</dbReference>
<gene>
    <name evidence="2" type="ORF">O3M35_009361</name>
</gene>
<dbReference type="GO" id="GO:0006307">
    <property type="term" value="P:DNA alkylation repair"/>
    <property type="evidence" value="ECO:0007669"/>
    <property type="project" value="InterPro"/>
</dbReference>
<dbReference type="EMBL" id="JAPXFL010000006">
    <property type="protein sequence ID" value="KAK9505270.1"/>
    <property type="molecule type" value="Genomic_DNA"/>
</dbReference>
<keyword evidence="3" id="KW-1185">Reference proteome</keyword>